<dbReference type="GO" id="GO:0016887">
    <property type="term" value="F:ATP hydrolysis activity"/>
    <property type="evidence" value="ECO:0007669"/>
    <property type="project" value="InterPro"/>
</dbReference>
<dbReference type="InterPro" id="IPR050086">
    <property type="entry name" value="MetN_ABC_transporter-like"/>
</dbReference>
<reference evidence="10 11" key="1">
    <citation type="submission" date="2019-03" db="EMBL/GenBank/DDBJ databases">
        <title>Genomic Encyclopedia of Type Strains, Phase IV (KMG-IV): sequencing the most valuable type-strain genomes for metagenomic binning, comparative biology and taxonomic classification.</title>
        <authorList>
            <person name="Goeker M."/>
        </authorList>
    </citation>
    <scope>NUCLEOTIDE SEQUENCE [LARGE SCALE GENOMIC DNA]</scope>
    <source>
        <strain evidence="10 11">DSM 101</strain>
    </source>
</reference>
<evidence type="ECO:0000256" key="1">
    <source>
        <dbReference type="ARBA" id="ARBA00004202"/>
    </source>
</evidence>
<dbReference type="GO" id="GO:0015424">
    <property type="term" value="F:ABC-type amino acid transporter activity"/>
    <property type="evidence" value="ECO:0007669"/>
    <property type="project" value="InterPro"/>
</dbReference>
<accession>A0A4R1H4K0</accession>
<sequence length="255" mass="28122">MSEAPLLSVRALHKSFGALNVLKGVDLTVRSGEVAFLIGPSGGGKSTLIRCINFLETPSSGEITFDGRPLCHEDGRVFHVAPERVLRAARSEMPMVFQHFNLFTHRTVLENVIEGPLMVKRRRRDEAIADAERLLREVGLHDKLDFYPDQLSGGQKQRVAIARALAMQPKLILFDEPTSALDPELVAGILDTIRALADSGMTLVVVSHEMAFARKLADVVHFIAEGAIMESGPPDRIFDNPQNPRLSGFIRSILH</sequence>
<comment type="caution">
    <text evidence="10">The sequence shown here is derived from an EMBL/GenBank/DDBJ whole genome shotgun (WGS) entry which is preliminary data.</text>
</comment>
<dbReference type="PROSITE" id="PS00211">
    <property type="entry name" value="ABC_TRANSPORTER_1"/>
    <property type="match status" value="1"/>
</dbReference>
<dbReference type="PANTHER" id="PTHR43166:SF9">
    <property type="entry name" value="GLUTAMATE_ASPARTATE IMPORT ATP-BINDING PROTEIN GLTL"/>
    <property type="match status" value="1"/>
</dbReference>
<comment type="similarity">
    <text evidence="2">Belongs to the ABC transporter superfamily.</text>
</comment>
<evidence type="ECO:0000256" key="6">
    <source>
        <dbReference type="ARBA" id="ARBA00022840"/>
    </source>
</evidence>
<evidence type="ECO:0000256" key="7">
    <source>
        <dbReference type="ARBA" id="ARBA00022970"/>
    </source>
</evidence>
<keyword evidence="11" id="KW-1185">Reference proteome</keyword>
<dbReference type="InterPro" id="IPR017871">
    <property type="entry name" value="ABC_transporter-like_CS"/>
</dbReference>
<evidence type="ECO:0000256" key="5">
    <source>
        <dbReference type="ARBA" id="ARBA00022741"/>
    </source>
</evidence>
<dbReference type="SMART" id="SM00382">
    <property type="entry name" value="AAA"/>
    <property type="match status" value="1"/>
</dbReference>
<gene>
    <name evidence="10" type="ORF">EV667_4512</name>
</gene>
<dbReference type="RefSeq" id="WP_131837520.1">
    <property type="nucleotide sequence ID" value="NZ_SMFY01000008.1"/>
</dbReference>
<dbReference type="SUPFAM" id="SSF52540">
    <property type="entry name" value="P-loop containing nucleoside triphosphate hydrolases"/>
    <property type="match status" value="1"/>
</dbReference>
<dbReference type="InterPro" id="IPR030679">
    <property type="entry name" value="ABC_ATPase_HisP-typ"/>
</dbReference>
<dbReference type="PANTHER" id="PTHR43166">
    <property type="entry name" value="AMINO ACID IMPORT ATP-BINDING PROTEIN"/>
    <property type="match status" value="1"/>
</dbReference>
<keyword evidence="7" id="KW-0029">Amino-acid transport</keyword>
<comment type="subcellular location">
    <subcellularLocation>
        <location evidence="1">Cell membrane</location>
        <topology evidence="1">Peripheral membrane protein</topology>
    </subcellularLocation>
</comment>
<dbReference type="OrthoDB" id="9802264at2"/>
<dbReference type="Pfam" id="PF00005">
    <property type="entry name" value="ABC_tran"/>
    <property type="match status" value="1"/>
</dbReference>
<dbReference type="GO" id="GO:0005524">
    <property type="term" value="F:ATP binding"/>
    <property type="evidence" value="ECO:0007669"/>
    <property type="project" value="UniProtKB-KW"/>
</dbReference>
<dbReference type="InterPro" id="IPR003593">
    <property type="entry name" value="AAA+_ATPase"/>
</dbReference>
<dbReference type="GO" id="GO:0005886">
    <property type="term" value="C:plasma membrane"/>
    <property type="evidence" value="ECO:0007669"/>
    <property type="project" value="UniProtKB-SubCell"/>
</dbReference>
<protein>
    <submittedName>
        <fullName evidence="10">Amino acid ABC transporter ATP-binding protein (PAAT family)</fullName>
    </submittedName>
</protein>
<feature type="domain" description="ABC transporter" evidence="9">
    <location>
        <begin position="7"/>
        <end position="250"/>
    </location>
</feature>
<dbReference type="InterPro" id="IPR027417">
    <property type="entry name" value="P-loop_NTPase"/>
</dbReference>
<evidence type="ECO:0000313" key="10">
    <source>
        <dbReference type="EMBL" id="TCK16614.1"/>
    </source>
</evidence>
<evidence type="ECO:0000256" key="8">
    <source>
        <dbReference type="ARBA" id="ARBA00023136"/>
    </source>
</evidence>
<dbReference type="PROSITE" id="PS50893">
    <property type="entry name" value="ABC_TRANSPORTER_2"/>
    <property type="match status" value="1"/>
</dbReference>
<organism evidence="10 11">
    <name type="scientific">Ancylobacter aquaticus</name>
    <dbReference type="NCBI Taxonomy" id="100"/>
    <lineage>
        <taxon>Bacteria</taxon>
        <taxon>Pseudomonadati</taxon>
        <taxon>Pseudomonadota</taxon>
        <taxon>Alphaproteobacteria</taxon>
        <taxon>Hyphomicrobiales</taxon>
        <taxon>Xanthobacteraceae</taxon>
        <taxon>Ancylobacter</taxon>
    </lineage>
</organism>
<evidence type="ECO:0000259" key="9">
    <source>
        <dbReference type="PROSITE" id="PS50893"/>
    </source>
</evidence>
<dbReference type="EMBL" id="SMFY01000008">
    <property type="protein sequence ID" value="TCK16614.1"/>
    <property type="molecule type" value="Genomic_DNA"/>
</dbReference>
<keyword evidence="6 10" id="KW-0067">ATP-binding</keyword>
<proteinExistence type="inferred from homology"/>
<keyword evidence="4" id="KW-1003">Cell membrane</keyword>
<evidence type="ECO:0000313" key="11">
    <source>
        <dbReference type="Proteomes" id="UP000295030"/>
    </source>
</evidence>
<keyword evidence="3" id="KW-0813">Transport</keyword>
<dbReference type="AlphaFoldDB" id="A0A4R1H4K0"/>
<dbReference type="PIRSF" id="PIRSF039085">
    <property type="entry name" value="ABC_ATPase_HisP"/>
    <property type="match status" value="1"/>
</dbReference>
<name>A0A4R1H4K0_ANCAQ</name>
<dbReference type="Proteomes" id="UP000295030">
    <property type="component" value="Unassembled WGS sequence"/>
</dbReference>
<keyword evidence="8" id="KW-0472">Membrane</keyword>
<evidence type="ECO:0000256" key="2">
    <source>
        <dbReference type="ARBA" id="ARBA00005417"/>
    </source>
</evidence>
<dbReference type="Gene3D" id="3.40.50.300">
    <property type="entry name" value="P-loop containing nucleotide triphosphate hydrolases"/>
    <property type="match status" value="1"/>
</dbReference>
<evidence type="ECO:0000256" key="3">
    <source>
        <dbReference type="ARBA" id="ARBA00022448"/>
    </source>
</evidence>
<dbReference type="InterPro" id="IPR003439">
    <property type="entry name" value="ABC_transporter-like_ATP-bd"/>
</dbReference>
<keyword evidence="5" id="KW-0547">Nucleotide-binding</keyword>
<evidence type="ECO:0000256" key="4">
    <source>
        <dbReference type="ARBA" id="ARBA00022475"/>
    </source>
</evidence>